<sequence>MAGEVAVKDVRGHSTGDTYEATITLVYKGGEHVVKVSRLCCLPGKAEAGVEDGKVVIRLYTVGGEPLASCIIDVGHLEKGCLDCKCLMLPPGERGAGEP</sequence>
<evidence type="ECO:0000313" key="2">
    <source>
        <dbReference type="Proteomes" id="UP000016887"/>
    </source>
</evidence>
<protein>
    <submittedName>
        <fullName evidence="1">Uncharacterized protein</fullName>
    </submittedName>
</protein>
<dbReference type="RefSeq" id="WP_022541857.1">
    <property type="nucleotide sequence ID" value="NC_022521.1"/>
</dbReference>
<dbReference type="EMBL" id="AP012489">
    <property type="protein sequence ID" value="BAN90586.1"/>
    <property type="molecule type" value="Genomic_DNA"/>
</dbReference>
<dbReference type="eggNOG" id="arCOG12272">
    <property type="taxonomic scope" value="Archaea"/>
</dbReference>
<reference evidence="1 2" key="1">
    <citation type="journal article" date="2013" name="Appl. Environ. Microbiol.">
        <title>Variation of the Virus-Related Elements within Syntenic Genomes of the Hyperthermophilic Archaeon Aeropyrum.</title>
        <authorList>
            <person name="Daifuku T."/>
            <person name="Yoshida T."/>
            <person name="Kitamura T."/>
            <person name="Kawaichi S."/>
            <person name="Inoue T."/>
            <person name="Nomura K."/>
            <person name="Yoshida Y."/>
            <person name="Kuno S."/>
            <person name="Sako Y."/>
        </authorList>
    </citation>
    <scope>NUCLEOTIDE SEQUENCE [LARGE SCALE GENOMIC DNA]</scope>
    <source>
        <strain evidence="1 2">SY1</strain>
    </source>
</reference>
<dbReference type="Proteomes" id="UP000016887">
    <property type="component" value="Chromosome"/>
</dbReference>
<gene>
    <name evidence="1" type="ORF">ACAM_1117</name>
</gene>
<evidence type="ECO:0000313" key="1">
    <source>
        <dbReference type="EMBL" id="BAN90586.1"/>
    </source>
</evidence>
<dbReference type="AlphaFoldDB" id="U3TDR9"/>
<keyword evidence="2" id="KW-1185">Reference proteome</keyword>
<dbReference type="GeneID" id="17111067"/>
<name>U3TDR9_9CREN</name>
<accession>U3TDR9</accession>
<proteinExistence type="predicted"/>
<organism evidence="1 2">
    <name type="scientific">Aeropyrum camini SY1 = JCM 12091</name>
    <dbReference type="NCBI Taxonomy" id="1198449"/>
    <lineage>
        <taxon>Archaea</taxon>
        <taxon>Thermoproteota</taxon>
        <taxon>Thermoprotei</taxon>
        <taxon>Desulfurococcales</taxon>
        <taxon>Desulfurococcaceae</taxon>
        <taxon>Aeropyrum</taxon>
    </lineage>
</organism>
<dbReference type="OrthoDB" id="21393at2157"/>
<dbReference type="KEGG" id="acj:ACAM_1117"/>